<dbReference type="InParanoid" id="A0A067MY49"/>
<evidence type="ECO:0000313" key="2">
    <source>
        <dbReference type="Proteomes" id="UP000027195"/>
    </source>
</evidence>
<organism evidence="1 2">
    <name type="scientific">Botryobasidium botryosum (strain FD-172 SS1)</name>
    <dbReference type="NCBI Taxonomy" id="930990"/>
    <lineage>
        <taxon>Eukaryota</taxon>
        <taxon>Fungi</taxon>
        <taxon>Dikarya</taxon>
        <taxon>Basidiomycota</taxon>
        <taxon>Agaricomycotina</taxon>
        <taxon>Agaricomycetes</taxon>
        <taxon>Cantharellales</taxon>
        <taxon>Botryobasidiaceae</taxon>
        <taxon>Botryobasidium</taxon>
    </lineage>
</organism>
<sequence length="209" mass="23514">MNEDTDMCSGSPRLSIATISFMKICPNEDDVLMSSASQIFDTSFGCDADILCDAPPPPSFKSFEDTMEIDDRMHSMSPMRRSPTMSAAIFDFDVDMDRPNFDDRHQAVSLPMRTSSEYPTKLKEENPDLIEEYDIYVKRILEGQRHWVDLGPATFYLQCDRLSSWPYTLMAVAKTSLFSPPLSVPSARSSRTSLPSPTLNLAGPQYVMP</sequence>
<reference evidence="2" key="1">
    <citation type="journal article" date="2014" name="Proc. Natl. Acad. Sci. U.S.A.">
        <title>Extensive sampling of basidiomycete genomes demonstrates inadequacy of the white-rot/brown-rot paradigm for wood decay fungi.</title>
        <authorList>
            <person name="Riley R."/>
            <person name="Salamov A.A."/>
            <person name="Brown D.W."/>
            <person name="Nagy L.G."/>
            <person name="Floudas D."/>
            <person name="Held B.W."/>
            <person name="Levasseur A."/>
            <person name="Lombard V."/>
            <person name="Morin E."/>
            <person name="Otillar R."/>
            <person name="Lindquist E.A."/>
            <person name="Sun H."/>
            <person name="LaButti K.M."/>
            <person name="Schmutz J."/>
            <person name="Jabbour D."/>
            <person name="Luo H."/>
            <person name="Baker S.E."/>
            <person name="Pisabarro A.G."/>
            <person name="Walton J.D."/>
            <person name="Blanchette R.A."/>
            <person name="Henrissat B."/>
            <person name="Martin F."/>
            <person name="Cullen D."/>
            <person name="Hibbett D.S."/>
            <person name="Grigoriev I.V."/>
        </authorList>
    </citation>
    <scope>NUCLEOTIDE SEQUENCE [LARGE SCALE GENOMIC DNA]</scope>
    <source>
        <strain evidence="2">FD-172 SS1</strain>
    </source>
</reference>
<dbReference type="EMBL" id="KL198017">
    <property type="protein sequence ID" value="KDQ20539.1"/>
    <property type="molecule type" value="Genomic_DNA"/>
</dbReference>
<dbReference type="HOGENOM" id="CLU_1315217_0_0_1"/>
<keyword evidence="2" id="KW-1185">Reference proteome</keyword>
<protein>
    <submittedName>
        <fullName evidence="1">Uncharacterized protein</fullName>
    </submittedName>
</protein>
<gene>
    <name evidence="1" type="ORF">BOTBODRAFT_310732</name>
</gene>
<dbReference type="Proteomes" id="UP000027195">
    <property type="component" value="Unassembled WGS sequence"/>
</dbReference>
<evidence type="ECO:0000313" key="1">
    <source>
        <dbReference type="EMBL" id="KDQ20539.1"/>
    </source>
</evidence>
<name>A0A067MY49_BOTB1</name>
<accession>A0A067MY49</accession>
<proteinExistence type="predicted"/>
<dbReference type="AlphaFoldDB" id="A0A067MY49"/>